<evidence type="ECO:0000313" key="3">
    <source>
        <dbReference type="Proteomes" id="UP000469430"/>
    </source>
</evidence>
<dbReference type="InterPro" id="IPR032623">
    <property type="entry name" value="FecR_N"/>
</dbReference>
<feature type="domain" description="FecR N-terminal" evidence="1">
    <location>
        <begin position="7"/>
        <end position="49"/>
    </location>
</feature>
<protein>
    <submittedName>
        <fullName evidence="2">DUF4880 domain-containing protein</fullName>
    </submittedName>
</protein>
<sequence>MERAQAEAATWLARLDAGSADPAASEDRIAFEAWRDADPLHRVAYAQAVAAWEAIGRARLPESDQRQIEPVAQAEATPSFSRRSLMRAAALALPLAIGGGFAWQMMTGPAYAATAVGEQRRFHPVPGLTVMLNTSSSIRWQMRDEYCELWLDTGEAALLLPGERLKHVLLHCGDHTLMLGAGEYNIRRRDGQAGEVLVMSGAARVAAATPAGPAARASGGQILHLTPVATDVSTAPAQAVDAASAWRRGEVVFSGETLGTAIAEYNRYLDRPLVITDPAVRALRIGGRFETLQPDSFLTAISSTFGLQVKPGDGVIVIERNSSGQ</sequence>
<dbReference type="RefSeq" id="WP_377018713.1">
    <property type="nucleotide sequence ID" value="NZ_JBHSCP010000001.1"/>
</dbReference>
<organism evidence="2 3">
    <name type="scientific">Croceibacterium xixiisoli</name>
    <dbReference type="NCBI Taxonomy" id="1476466"/>
    <lineage>
        <taxon>Bacteria</taxon>
        <taxon>Pseudomonadati</taxon>
        <taxon>Pseudomonadota</taxon>
        <taxon>Alphaproteobacteria</taxon>
        <taxon>Sphingomonadales</taxon>
        <taxon>Erythrobacteraceae</taxon>
        <taxon>Croceibacterium</taxon>
    </lineage>
</organism>
<dbReference type="InterPro" id="IPR012373">
    <property type="entry name" value="Ferrdict_sens_TM"/>
</dbReference>
<name>A0A6I4TPH3_9SPHN</name>
<dbReference type="AlphaFoldDB" id="A0A6I4TPH3"/>
<dbReference type="EMBL" id="WTYJ01000001">
    <property type="protein sequence ID" value="MXO97995.1"/>
    <property type="molecule type" value="Genomic_DNA"/>
</dbReference>
<evidence type="ECO:0000259" key="1">
    <source>
        <dbReference type="Pfam" id="PF16220"/>
    </source>
</evidence>
<proteinExistence type="predicted"/>
<reference evidence="2 3" key="1">
    <citation type="submission" date="2019-12" db="EMBL/GenBank/DDBJ databases">
        <title>Genomic-based taxomic classification of the family Erythrobacteraceae.</title>
        <authorList>
            <person name="Xu L."/>
        </authorList>
    </citation>
    <scope>NUCLEOTIDE SEQUENCE [LARGE SCALE GENOMIC DNA]</scope>
    <source>
        <strain evidence="2 3">S36</strain>
    </source>
</reference>
<keyword evidence="3" id="KW-1185">Reference proteome</keyword>
<dbReference type="Pfam" id="PF16220">
    <property type="entry name" value="DUF4880"/>
    <property type="match status" value="1"/>
</dbReference>
<dbReference type="PANTHER" id="PTHR30273">
    <property type="entry name" value="PERIPLASMIC SIGNAL SENSOR AND SIGMA FACTOR ACTIVATOR FECR-RELATED"/>
    <property type="match status" value="1"/>
</dbReference>
<dbReference type="Proteomes" id="UP000469430">
    <property type="component" value="Unassembled WGS sequence"/>
</dbReference>
<dbReference type="GO" id="GO:0016989">
    <property type="term" value="F:sigma factor antagonist activity"/>
    <property type="evidence" value="ECO:0007669"/>
    <property type="project" value="TreeGrafter"/>
</dbReference>
<evidence type="ECO:0000313" key="2">
    <source>
        <dbReference type="EMBL" id="MXO97995.1"/>
    </source>
</evidence>
<dbReference type="PANTHER" id="PTHR30273:SF2">
    <property type="entry name" value="PROTEIN FECR"/>
    <property type="match status" value="1"/>
</dbReference>
<dbReference type="Gene3D" id="3.55.50.30">
    <property type="match status" value="1"/>
</dbReference>
<accession>A0A6I4TPH3</accession>
<dbReference type="PIRSF" id="PIRSF018266">
    <property type="entry name" value="FecR"/>
    <property type="match status" value="1"/>
</dbReference>
<gene>
    <name evidence="2" type="ORF">GRI97_03205</name>
</gene>
<comment type="caution">
    <text evidence="2">The sequence shown here is derived from an EMBL/GenBank/DDBJ whole genome shotgun (WGS) entry which is preliminary data.</text>
</comment>